<evidence type="ECO:0000256" key="1">
    <source>
        <dbReference type="SAM" id="Phobius"/>
    </source>
</evidence>
<reference evidence="4" key="1">
    <citation type="submission" date="2025-08" db="UniProtKB">
        <authorList>
            <consortium name="Ensembl"/>
        </authorList>
    </citation>
    <scope>IDENTIFICATION</scope>
</reference>
<organism evidence="4 5">
    <name type="scientific">Naja naja</name>
    <name type="common">Indian cobra</name>
    <dbReference type="NCBI Taxonomy" id="35670"/>
    <lineage>
        <taxon>Eukaryota</taxon>
        <taxon>Metazoa</taxon>
        <taxon>Chordata</taxon>
        <taxon>Craniata</taxon>
        <taxon>Vertebrata</taxon>
        <taxon>Euteleostomi</taxon>
        <taxon>Lepidosauria</taxon>
        <taxon>Squamata</taxon>
        <taxon>Bifurcata</taxon>
        <taxon>Unidentata</taxon>
        <taxon>Episquamata</taxon>
        <taxon>Toxicofera</taxon>
        <taxon>Serpentes</taxon>
        <taxon>Colubroidea</taxon>
        <taxon>Elapidae</taxon>
        <taxon>Elapinae</taxon>
        <taxon>Naja</taxon>
    </lineage>
</organism>
<evidence type="ECO:0000259" key="3">
    <source>
        <dbReference type="Pfam" id="PF24874"/>
    </source>
</evidence>
<reference evidence="4" key="2">
    <citation type="submission" date="2025-09" db="UniProtKB">
        <authorList>
            <consortium name="Ensembl"/>
        </authorList>
    </citation>
    <scope>IDENTIFICATION</scope>
</reference>
<dbReference type="Ensembl" id="ENSNNAT00000004093.1">
    <property type="protein sequence ID" value="ENSNNAP00000003910.1"/>
    <property type="gene ID" value="ENSNNAG00000002644.1"/>
</dbReference>
<dbReference type="GO" id="GO:0016020">
    <property type="term" value="C:membrane"/>
    <property type="evidence" value="ECO:0007669"/>
    <property type="project" value="InterPro"/>
</dbReference>
<name>A0A8C6X240_NAJNA</name>
<accession>A0A8C6X240</accession>
<feature type="domain" description="Piezo THU9 and anchor" evidence="3">
    <location>
        <begin position="11"/>
        <end position="48"/>
    </location>
</feature>
<keyword evidence="5" id="KW-1185">Reference proteome</keyword>
<keyword evidence="1" id="KW-1133">Transmembrane helix</keyword>
<dbReference type="Pfam" id="PF12166">
    <property type="entry name" value="Piezo_cap"/>
    <property type="match status" value="1"/>
</dbReference>
<dbReference type="PANTHER" id="PTHR47049:SF7">
    <property type="entry name" value="PIEZO-TYPE MECHANOSENSITIVE ION CHANNEL COMPONENT 2 ISOFORM X1"/>
    <property type="match status" value="1"/>
</dbReference>
<dbReference type="GeneTree" id="ENSGT00940000164142"/>
<evidence type="ECO:0008006" key="6">
    <source>
        <dbReference type="Google" id="ProtNLM"/>
    </source>
</evidence>
<feature type="domain" description="Piezo non-specific cation channel cap" evidence="2">
    <location>
        <begin position="85"/>
        <end position="220"/>
    </location>
</feature>
<dbReference type="PANTHER" id="PTHR47049">
    <property type="entry name" value="PIEZO-TYPE MECHANOSENSITIVE ION CHANNEL HOMOLOG"/>
    <property type="match status" value="1"/>
</dbReference>
<sequence length="314" mass="35532">LCICPGCWFFKYPQLPGQKKKPIMKYGMGGFTIFLLVFIVWFPLLLMSFKSVAGVTNQPLDISVKITISGYESLFTMSAQQQNLVPFTHAAYNQFTAQYALYPSASYFIDQYSPEDIVIAKIKGNASLLWSISPGNRKAMIAELSNSSAVYVNFHWTLTSVFKKMKLSISICLEACKNSNVILFSLSSVLPGVLPKYLRATNGADAKIANSLKVGKFYDWQIKMWPETGKCISNVTLLILKITLAFLFSKHQHCRSLYVVCFGYWEIHPTVFQWSLTFHHVRRAAQCGPHPETLHRNLLGQRGWRIGARRAAFC</sequence>
<evidence type="ECO:0000313" key="5">
    <source>
        <dbReference type="Proteomes" id="UP000694559"/>
    </source>
</evidence>
<dbReference type="AlphaFoldDB" id="A0A8C6X240"/>
<proteinExistence type="predicted"/>
<keyword evidence="1" id="KW-0472">Membrane</keyword>
<evidence type="ECO:0000259" key="2">
    <source>
        <dbReference type="Pfam" id="PF12166"/>
    </source>
</evidence>
<dbReference type="GO" id="GO:0008381">
    <property type="term" value="F:mechanosensitive monoatomic ion channel activity"/>
    <property type="evidence" value="ECO:0007669"/>
    <property type="project" value="InterPro"/>
</dbReference>
<dbReference type="InterPro" id="IPR031334">
    <property type="entry name" value="Piezo_cap_dom"/>
</dbReference>
<dbReference type="InterPro" id="IPR027272">
    <property type="entry name" value="Piezo"/>
</dbReference>
<keyword evidence="1" id="KW-0812">Transmembrane</keyword>
<feature type="transmembrane region" description="Helical" evidence="1">
    <location>
        <begin position="26"/>
        <end position="49"/>
    </location>
</feature>
<evidence type="ECO:0000313" key="4">
    <source>
        <dbReference type="Ensembl" id="ENSNNAP00000003910.1"/>
    </source>
</evidence>
<dbReference type="Pfam" id="PF24874">
    <property type="entry name" value="Piezo_THU9_anchor"/>
    <property type="match status" value="1"/>
</dbReference>
<dbReference type="InterPro" id="IPR056770">
    <property type="entry name" value="Piezo_THU9_anchor"/>
</dbReference>
<protein>
    <recommendedName>
        <fullName evidence="6">Piezo non-specific cation channel R-Ras-binding domain-containing protein</fullName>
    </recommendedName>
</protein>
<dbReference type="Proteomes" id="UP000694559">
    <property type="component" value="Unplaced"/>
</dbReference>